<evidence type="ECO:0000313" key="3">
    <source>
        <dbReference type="Proteomes" id="UP000799537"/>
    </source>
</evidence>
<dbReference type="EMBL" id="ML993581">
    <property type="protein sequence ID" value="KAF2172155.1"/>
    <property type="molecule type" value="Genomic_DNA"/>
</dbReference>
<proteinExistence type="predicted"/>
<keyword evidence="3" id="KW-1185">Reference proteome</keyword>
<dbReference type="GeneID" id="54557320"/>
<name>A0A6A6CYN4_ZASCE</name>
<dbReference type="Proteomes" id="UP000799537">
    <property type="component" value="Unassembled WGS sequence"/>
</dbReference>
<protein>
    <recommendedName>
        <fullName evidence="1">Luciferase domain-containing protein</fullName>
    </recommendedName>
</protein>
<evidence type="ECO:0000313" key="2">
    <source>
        <dbReference type="EMBL" id="KAF2172155.1"/>
    </source>
</evidence>
<dbReference type="PANTHER" id="PTHR38695">
    <property type="entry name" value="AMINO ACID PERMEASE_ SLC12A DOMAIN-CONTAINING PROTEIN"/>
    <property type="match status" value="1"/>
</dbReference>
<dbReference type="InterPro" id="IPR040841">
    <property type="entry name" value="Luciferase_dom"/>
</dbReference>
<evidence type="ECO:0000259" key="1">
    <source>
        <dbReference type="Pfam" id="PF17648"/>
    </source>
</evidence>
<reference evidence="2" key="1">
    <citation type="journal article" date="2020" name="Stud. Mycol.">
        <title>101 Dothideomycetes genomes: a test case for predicting lifestyles and emergence of pathogens.</title>
        <authorList>
            <person name="Haridas S."/>
            <person name="Albert R."/>
            <person name="Binder M."/>
            <person name="Bloem J."/>
            <person name="Labutti K."/>
            <person name="Salamov A."/>
            <person name="Andreopoulos B."/>
            <person name="Baker S."/>
            <person name="Barry K."/>
            <person name="Bills G."/>
            <person name="Bluhm B."/>
            <person name="Cannon C."/>
            <person name="Castanera R."/>
            <person name="Culley D."/>
            <person name="Daum C."/>
            <person name="Ezra D."/>
            <person name="Gonzalez J."/>
            <person name="Henrissat B."/>
            <person name="Kuo A."/>
            <person name="Liang C."/>
            <person name="Lipzen A."/>
            <person name="Lutzoni F."/>
            <person name="Magnuson J."/>
            <person name="Mondo S."/>
            <person name="Nolan M."/>
            <person name="Ohm R."/>
            <person name="Pangilinan J."/>
            <person name="Park H.-J."/>
            <person name="Ramirez L."/>
            <person name="Alfaro M."/>
            <person name="Sun H."/>
            <person name="Tritt A."/>
            <person name="Yoshinaga Y."/>
            <person name="Zwiers L.-H."/>
            <person name="Turgeon B."/>
            <person name="Goodwin S."/>
            <person name="Spatafora J."/>
            <person name="Crous P."/>
            <person name="Grigoriev I."/>
        </authorList>
    </citation>
    <scope>NUCLEOTIDE SEQUENCE</scope>
    <source>
        <strain evidence="2">ATCC 36951</strain>
    </source>
</reference>
<dbReference type="InterPro" id="IPR048273">
    <property type="entry name" value="Luciferase"/>
</dbReference>
<dbReference type="PANTHER" id="PTHR38695:SF1">
    <property type="entry name" value="AMINO ACID PERMEASE_ SLC12A DOMAIN-CONTAINING PROTEIN"/>
    <property type="match status" value="1"/>
</dbReference>
<dbReference type="OrthoDB" id="5358398at2759"/>
<organism evidence="2 3">
    <name type="scientific">Zasmidium cellare ATCC 36951</name>
    <dbReference type="NCBI Taxonomy" id="1080233"/>
    <lineage>
        <taxon>Eukaryota</taxon>
        <taxon>Fungi</taxon>
        <taxon>Dikarya</taxon>
        <taxon>Ascomycota</taxon>
        <taxon>Pezizomycotina</taxon>
        <taxon>Dothideomycetes</taxon>
        <taxon>Dothideomycetidae</taxon>
        <taxon>Mycosphaerellales</taxon>
        <taxon>Mycosphaerellaceae</taxon>
        <taxon>Zasmidium</taxon>
    </lineage>
</organism>
<accession>A0A6A6CYN4</accession>
<gene>
    <name evidence="2" type="ORF">M409DRAFT_17396</name>
</gene>
<feature type="domain" description="Luciferase" evidence="1">
    <location>
        <begin position="165"/>
        <end position="231"/>
    </location>
</feature>
<dbReference type="AlphaFoldDB" id="A0A6A6CYN4"/>
<sequence>MSTDHRKAEMMHGYEAWKAMGVGGTSYTWEGYMSSVNAGKTMAYGADETIIPGFYKEPQKDAAGWSKATELQKANAMKSFFKTTLPERQGPRARAKPFVFPQRERNADEPQDPEMKKAYLVMFDQLGQVNKTCTEWKTSCLEKHGQALFIRPSVPVTPLAGPTQGEICHIHGTDLSGHVTLSFPDAEEVIAKGWGERHRLSGTEWIHLGYTMVYVPNSVEEVETFRSIFQAGVDYMKSS</sequence>
<dbReference type="RefSeq" id="XP_033673044.1">
    <property type="nucleotide sequence ID" value="XM_033804048.1"/>
</dbReference>
<dbReference type="Pfam" id="PF17648">
    <property type="entry name" value="Luciferase"/>
    <property type="match status" value="1"/>
</dbReference>